<evidence type="ECO:0000256" key="1">
    <source>
        <dbReference type="SAM" id="MobiDB-lite"/>
    </source>
</evidence>
<evidence type="ECO:0008006" key="4">
    <source>
        <dbReference type="Google" id="ProtNLM"/>
    </source>
</evidence>
<dbReference type="Proteomes" id="UP001064489">
    <property type="component" value="Chromosome 11"/>
</dbReference>
<reference evidence="2" key="1">
    <citation type="journal article" date="2022" name="Plant J.">
        <title>Strategies of tolerance reflected in two North American maple genomes.</title>
        <authorList>
            <person name="McEvoy S.L."/>
            <person name="Sezen U.U."/>
            <person name="Trouern-Trend A."/>
            <person name="McMahon S.M."/>
            <person name="Schaberg P.G."/>
            <person name="Yang J."/>
            <person name="Wegrzyn J.L."/>
            <person name="Swenson N.G."/>
        </authorList>
    </citation>
    <scope>NUCLEOTIDE SEQUENCE</scope>
    <source>
        <strain evidence="2">91603</strain>
    </source>
</reference>
<dbReference type="EMBL" id="JAJSOW010000108">
    <property type="protein sequence ID" value="KAI9152856.1"/>
    <property type="molecule type" value="Genomic_DNA"/>
</dbReference>
<dbReference type="AlphaFoldDB" id="A0AAD5I785"/>
<reference evidence="2" key="2">
    <citation type="submission" date="2023-02" db="EMBL/GenBank/DDBJ databases">
        <authorList>
            <person name="Swenson N.G."/>
            <person name="Wegrzyn J.L."/>
            <person name="Mcevoy S.L."/>
        </authorList>
    </citation>
    <scope>NUCLEOTIDE SEQUENCE</scope>
    <source>
        <strain evidence="2">91603</strain>
        <tissue evidence="2">Leaf</tissue>
    </source>
</reference>
<gene>
    <name evidence="2" type="ORF">LWI28_002193</name>
</gene>
<evidence type="ECO:0000313" key="3">
    <source>
        <dbReference type="Proteomes" id="UP001064489"/>
    </source>
</evidence>
<evidence type="ECO:0000313" key="2">
    <source>
        <dbReference type="EMBL" id="KAI9152856.1"/>
    </source>
</evidence>
<keyword evidence="3" id="KW-1185">Reference proteome</keyword>
<proteinExistence type="predicted"/>
<organism evidence="2 3">
    <name type="scientific">Acer negundo</name>
    <name type="common">Box elder</name>
    <dbReference type="NCBI Taxonomy" id="4023"/>
    <lineage>
        <taxon>Eukaryota</taxon>
        <taxon>Viridiplantae</taxon>
        <taxon>Streptophyta</taxon>
        <taxon>Embryophyta</taxon>
        <taxon>Tracheophyta</taxon>
        <taxon>Spermatophyta</taxon>
        <taxon>Magnoliopsida</taxon>
        <taxon>eudicotyledons</taxon>
        <taxon>Gunneridae</taxon>
        <taxon>Pentapetalae</taxon>
        <taxon>rosids</taxon>
        <taxon>malvids</taxon>
        <taxon>Sapindales</taxon>
        <taxon>Sapindaceae</taxon>
        <taxon>Hippocastanoideae</taxon>
        <taxon>Acereae</taxon>
        <taxon>Acer</taxon>
    </lineage>
</organism>
<protein>
    <recommendedName>
        <fullName evidence="4">CCHC-type domain-containing protein</fullName>
    </recommendedName>
</protein>
<sequence length="162" mass="18411">MAEKGSTSSRSSGGVKFEVKPVDGKSNFIETLQCDAVVSDVISYVKLNKASEREAQEERLLTKESSERCRTRERTMSEKNYRSKSRKKNVECYGCNKKRHYKRYCMKLKAEINEGKKSNTSSTVNMVSKDNGELLSVALTSYAFDAWILYSGRSFHMCAVQD</sequence>
<name>A0AAD5I785_ACENE</name>
<accession>A0AAD5I785</accession>
<feature type="region of interest" description="Disordered" evidence="1">
    <location>
        <begin position="62"/>
        <end position="81"/>
    </location>
</feature>
<comment type="caution">
    <text evidence="2">The sequence shown here is derived from an EMBL/GenBank/DDBJ whole genome shotgun (WGS) entry which is preliminary data.</text>
</comment>